<dbReference type="HAMAP" id="MF_00412">
    <property type="entry name" value="ProA"/>
    <property type="match status" value="1"/>
</dbReference>
<dbReference type="GO" id="GO:0050661">
    <property type="term" value="F:NADP binding"/>
    <property type="evidence" value="ECO:0007669"/>
    <property type="project" value="InterPro"/>
</dbReference>
<dbReference type="SUPFAM" id="SSF53720">
    <property type="entry name" value="ALDH-like"/>
    <property type="match status" value="1"/>
</dbReference>
<dbReference type="PANTHER" id="PTHR11063:SF8">
    <property type="entry name" value="DELTA-1-PYRROLINE-5-CARBOXYLATE SYNTHASE"/>
    <property type="match status" value="1"/>
</dbReference>
<dbReference type="InterPro" id="IPR020593">
    <property type="entry name" value="G-glutamylP_reductase_CS"/>
</dbReference>
<evidence type="ECO:0000256" key="6">
    <source>
        <dbReference type="ARBA" id="ARBA00049024"/>
    </source>
</evidence>
<dbReference type="Gene3D" id="3.40.309.10">
    <property type="entry name" value="Aldehyde Dehydrogenase, Chain A, domain 2"/>
    <property type="match status" value="1"/>
</dbReference>
<comment type="catalytic activity">
    <reaction evidence="6 7">
        <text>L-glutamate 5-semialdehyde + phosphate + NADP(+) = L-glutamyl 5-phosphate + NADPH + H(+)</text>
        <dbReference type="Rhea" id="RHEA:19541"/>
        <dbReference type="ChEBI" id="CHEBI:15378"/>
        <dbReference type="ChEBI" id="CHEBI:43474"/>
        <dbReference type="ChEBI" id="CHEBI:57783"/>
        <dbReference type="ChEBI" id="CHEBI:58066"/>
        <dbReference type="ChEBI" id="CHEBI:58274"/>
        <dbReference type="ChEBI" id="CHEBI:58349"/>
        <dbReference type="EC" id="1.2.1.41"/>
    </reaction>
</comment>
<dbReference type="InterPro" id="IPR016162">
    <property type="entry name" value="Ald_DH_N"/>
</dbReference>
<dbReference type="PIRSF" id="PIRSF000151">
    <property type="entry name" value="GPR"/>
    <property type="match status" value="1"/>
</dbReference>
<dbReference type="UniPathway" id="UPA00098">
    <property type="reaction ID" value="UER00360"/>
</dbReference>
<dbReference type="EMBL" id="CP013107">
    <property type="protein sequence ID" value="APG92791.1"/>
    <property type="molecule type" value="Genomic_DNA"/>
</dbReference>
<dbReference type="InterPro" id="IPR016161">
    <property type="entry name" value="Ald_DH/histidinol_DH"/>
</dbReference>
<protein>
    <recommendedName>
        <fullName evidence="7">Gamma-glutamyl phosphate reductase</fullName>
        <shortName evidence="7">GPR</shortName>
        <ecNumber evidence="7">1.2.1.41</ecNumber>
    </recommendedName>
    <alternativeName>
        <fullName evidence="7">Glutamate-5-semialdehyde dehydrogenase</fullName>
    </alternativeName>
    <alternativeName>
        <fullName evidence="7">Glutamyl-gamma-semialdehyde dehydrogenase</fullName>
        <shortName evidence="7">GSA dehydrogenase</shortName>
    </alternativeName>
</protein>
<dbReference type="RefSeq" id="WP_037389916.1">
    <property type="nucleotide sequence ID" value="NZ_CP013107.1"/>
</dbReference>
<dbReference type="KEGG" id="same:SAMCFNEI73_Ch3540"/>
<keyword evidence="9" id="KW-1185">Reference proteome</keyword>
<gene>
    <name evidence="7 8" type="primary">proA</name>
    <name evidence="8" type="ORF">SAMCFNEI73_Ch3540</name>
</gene>
<dbReference type="InterPro" id="IPR016163">
    <property type="entry name" value="Ald_DH_C"/>
</dbReference>
<evidence type="ECO:0000313" key="9">
    <source>
        <dbReference type="Proteomes" id="UP000182306"/>
    </source>
</evidence>
<comment type="subcellular location">
    <subcellularLocation>
        <location evidence="7">Cytoplasm</location>
    </subcellularLocation>
</comment>
<accession>A0A1L3LRT2</accession>
<dbReference type="OrthoDB" id="9809970at2"/>
<dbReference type="PANTHER" id="PTHR11063">
    <property type="entry name" value="GLUTAMATE SEMIALDEHYDE DEHYDROGENASE"/>
    <property type="match status" value="1"/>
</dbReference>
<dbReference type="NCBIfam" id="NF001221">
    <property type="entry name" value="PRK00197.1"/>
    <property type="match status" value="1"/>
</dbReference>
<evidence type="ECO:0000256" key="3">
    <source>
        <dbReference type="ARBA" id="ARBA00022650"/>
    </source>
</evidence>
<organism evidence="8 9">
    <name type="scientific">Sinorhizobium americanum</name>
    <dbReference type="NCBI Taxonomy" id="194963"/>
    <lineage>
        <taxon>Bacteria</taxon>
        <taxon>Pseudomonadati</taxon>
        <taxon>Pseudomonadota</taxon>
        <taxon>Alphaproteobacteria</taxon>
        <taxon>Hyphomicrobiales</taxon>
        <taxon>Rhizobiaceae</taxon>
        <taxon>Sinorhizobium/Ensifer group</taxon>
        <taxon>Sinorhizobium</taxon>
    </lineage>
</organism>
<comment type="function">
    <text evidence="7">Catalyzes the NADPH-dependent reduction of L-glutamate 5-phosphate into L-glutamate 5-semialdehyde and phosphate. The product spontaneously undergoes cyclization to form 1-pyrroline-5-carboxylate.</text>
</comment>
<proteinExistence type="inferred from homology"/>
<dbReference type="Proteomes" id="UP000182306">
    <property type="component" value="Chromosome"/>
</dbReference>
<dbReference type="EC" id="1.2.1.41" evidence="7"/>
<dbReference type="AlphaFoldDB" id="A0A1L3LRT2"/>
<dbReference type="InterPro" id="IPR012134">
    <property type="entry name" value="Glu-5-SA_DH"/>
</dbReference>
<keyword evidence="5 7" id="KW-0560">Oxidoreductase</keyword>
<dbReference type="InterPro" id="IPR015590">
    <property type="entry name" value="Aldehyde_DH_dom"/>
</dbReference>
<evidence type="ECO:0000256" key="5">
    <source>
        <dbReference type="ARBA" id="ARBA00023002"/>
    </source>
</evidence>
<evidence type="ECO:0000256" key="4">
    <source>
        <dbReference type="ARBA" id="ARBA00022857"/>
    </source>
</evidence>
<dbReference type="Gene3D" id="3.40.605.10">
    <property type="entry name" value="Aldehyde Dehydrogenase, Chain A, domain 1"/>
    <property type="match status" value="1"/>
</dbReference>
<reference evidence="8 9" key="1">
    <citation type="submission" date="2015-10" db="EMBL/GenBank/DDBJ databases">
        <title>Genomic differences between typical nodule nitrogen-fixing rhizobial strains and those coming from bean seeds.</title>
        <authorList>
            <person name="Peralta H."/>
            <person name="Aguilar-Vera A."/>
            <person name="Diaz R."/>
            <person name="Mora Y."/>
            <person name="Martinez-Batallar G."/>
            <person name="Salazar E."/>
            <person name="Vargas-Lagunas C."/>
            <person name="Encarnacion S."/>
            <person name="Girard L."/>
            <person name="Mora J."/>
        </authorList>
    </citation>
    <scope>NUCLEOTIDE SEQUENCE [LARGE SCALE GENOMIC DNA]</scope>
    <source>
        <strain evidence="8 9">CFNEI 73</strain>
    </source>
</reference>
<dbReference type="InterPro" id="IPR000965">
    <property type="entry name" value="GPR_dom"/>
</dbReference>
<keyword evidence="7" id="KW-0963">Cytoplasm</keyword>
<dbReference type="PROSITE" id="PS01223">
    <property type="entry name" value="PROA"/>
    <property type="match status" value="1"/>
</dbReference>
<dbReference type="CDD" id="cd07079">
    <property type="entry name" value="ALDH_F18-19_ProA-GPR"/>
    <property type="match status" value="1"/>
</dbReference>
<evidence type="ECO:0000313" key="8">
    <source>
        <dbReference type="EMBL" id="APG92791.1"/>
    </source>
</evidence>
<dbReference type="GO" id="GO:0055129">
    <property type="term" value="P:L-proline biosynthetic process"/>
    <property type="evidence" value="ECO:0007669"/>
    <property type="project" value="UniProtKB-UniRule"/>
</dbReference>
<comment type="pathway">
    <text evidence="1 7">Amino-acid biosynthesis; L-proline biosynthesis; L-glutamate 5-semialdehyde from L-glutamate: step 2/2.</text>
</comment>
<dbReference type="NCBIfam" id="TIGR00407">
    <property type="entry name" value="proA"/>
    <property type="match status" value="1"/>
</dbReference>
<dbReference type="Pfam" id="PF00171">
    <property type="entry name" value="Aldedh"/>
    <property type="match status" value="1"/>
</dbReference>
<comment type="similarity">
    <text evidence="7">Belongs to the gamma-glutamyl phosphate reductase family.</text>
</comment>
<keyword evidence="4 7" id="KW-0521">NADP</keyword>
<name>A0A1L3LRT2_9HYPH</name>
<dbReference type="GO" id="GO:0004350">
    <property type="term" value="F:glutamate-5-semialdehyde dehydrogenase activity"/>
    <property type="evidence" value="ECO:0007669"/>
    <property type="project" value="UniProtKB-UniRule"/>
</dbReference>
<evidence type="ECO:0000256" key="1">
    <source>
        <dbReference type="ARBA" id="ARBA00004985"/>
    </source>
</evidence>
<dbReference type="GO" id="GO:0005737">
    <property type="term" value="C:cytoplasm"/>
    <property type="evidence" value="ECO:0007669"/>
    <property type="project" value="UniProtKB-SubCell"/>
</dbReference>
<keyword evidence="3 7" id="KW-0641">Proline biosynthesis</keyword>
<evidence type="ECO:0000256" key="2">
    <source>
        <dbReference type="ARBA" id="ARBA00022605"/>
    </source>
</evidence>
<dbReference type="STRING" id="194963.SAMCFNEI73_Ch3540"/>
<evidence type="ECO:0000256" key="7">
    <source>
        <dbReference type="HAMAP-Rule" id="MF_00412"/>
    </source>
</evidence>
<sequence length="427" mass="44903">MLEAVENGSDVNAIMLEIGRRAKAAARPLAIASAERKHAALVGMAEAIIARSGDILAANAIDLENAEESGVAKAFIDRLTLTDGRIRDMADGIRAIAALKDPVGDLIAEWDRPNGLHIERVRTPLGVIGVIYESRPNVTADAGALCLKAGNAVILRGGSDSFHSSRAIHACLVEGLKAAGLPEDAIQMVPVADRAAVGAMLSGLNGAIDVIVPRGGKSLVARVQNEARVPVFAHLEGLCHIYVDASADLEMAKNIVVNAKMRRTGICGAAETLLIDRNAADRLAKPLLQGLFDAGCEVRVSEELQGLLPGLKAASDEDWATEYLDAIISAKLVDGISGAIEHINSWSSAHTEAVIAEDPAVVERFFTEIDSAILLHNASTQFADGGEFGMGGEIGIATGKMHARGPVGVEQLTSFKYRVRGTGQVRP</sequence>
<keyword evidence="2 7" id="KW-0028">Amino-acid biosynthesis</keyword>